<name>A0ABP7A0J0_9ACTN</name>
<evidence type="ECO:0000313" key="4">
    <source>
        <dbReference type="Proteomes" id="UP001501074"/>
    </source>
</evidence>
<keyword evidence="2" id="KW-1133">Transmembrane helix</keyword>
<keyword evidence="2" id="KW-0472">Membrane</keyword>
<keyword evidence="2" id="KW-0812">Transmembrane</keyword>
<dbReference type="EMBL" id="BAAAZO010000008">
    <property type="protein sequence ID" value="GAA3621944.1"/>
    <property type="molecule type" value="Genomic_DNA"/>
</dbReference>
<evidence type="ECO:0000256" key="2">
    <source>
        <dbReference type="SAM" id="Phobius"/>
    </source>
</evidence>
<evidence type="ECO:0008006" key="5">
    <source>
        <dbReference type="Google" id="ProtNLM"/>
    </source>
</evidence>
<feature type="transmembrane region" description="Helical" evidence="2">
    <location>
        <begin position="15"/>
        <end position="38"/>
    </location>
</feature>
<proteinExistence type="predicted"/>
<keyword evidence="4" id="KW-1185">Reference proteome</keyword>
<evidence type="ECO:0000256" key="1">
    <source>
        <dbReference type="SAM" id="MobiDB-lite"/>
    </source>
</evidence>
<feature type="compositionally biased region" description="Low complexity" evidence="1">
    <location>
        <begin position="62"/>
        <end position="73"/>
    </location>
</feature>
<feature type="region of interest" description="Disordered" evidence="1">
    <location>
        <begin position="44"/>
        <end position="74"/>
    </location>
</feature>
<comment type="caution">
    <text evidence="3">The sequence shown here is derived from an EMBL/GenBank/DDBJ whole genome shotgun (WGS) entry which is preliminary data.</text>
</comment>
<accession>A0ABP7A0J0</accession>
<dbReference type="RefSeq" id="WP_231486897.1">
    <property type="nucleotide sequence ID" value="NZ_BAAAZO010000008.1"/>
</dbReference>
<gene>
    <name evidence="3" type="ORF">GCM10022223_43620</name>
</gene>
<reference evidence="4" key="1">
    <citation type="journal article" date="2019" name="Int. J. Syst. Evol. Microbiol.">
        <title>The Global Catalogue of Microorganisms (GCM) 10K type strain sequencing project: providing services to taxonomists for standard genome sequencing and annotation.</title>
        <authorList>
            <consortium name="The Broad Institute Genomics Platform"/>
            <consortium name="The Broad Institute Genome Sequencing Center for Infectious Disease"/>
            <person name="Wu L."/>
            <person name="Ma J."/>
        </authorList>
    </citation>
    <scope>NUCLEOTIDE SEQUENCE [LARGE SCALE GENOMIC DNA]</scope>
    <source>
        <strain evidence="4">JCM 16902</strain>
    </source>
</reference>
<sequence length="210" mass="21898">MSISGFGLRGRSAEFWVACVGTLAGIIGAAAAVAVFVVPAKTGDASADPQTSVSGAPPTAGSSQTTSSPPETTAVTASDIRYLTDLSPKAGAGFLETEGRNLGLSCPTNQSDDVQHEVTYPLPAAYSQFSAEMTVGGEADPEATASVQVFIQRRSDRNDVRVQVGDPIVLKQQARTAFTRPLGEAVQLVLRVRCTSSTQIVELNSPQLTR</sequence>
<protein>
    <recommendedName>
        <fullName evidence="5">Serine/threonine protein kinase</fullName>
    </recommendedName>
</protein>
<dbReference type="Proteomes" id="UP001501074">
    <property type="component" value="Unassembled WGS sequence"/>
</dbReference>
<evidence type="ECO:0000313" key="3">
    <source>
        <dbReference type="EMBL" id="GAA3621944.1"/>
    </source>
</evidence>
<organism evidence="3 4">
    <name type="scientific">Kineosporia mesophila</name>
    <dbReference type="NCBI Taxonomy" id="566012"/>
    <lineage>
        <taxon>Bacteria</taxon>
        <taxon>Bacillati</taxon>
        <taxon>Actinomycetota</taxon>
        <taxon>Actinomycetes</taxon>
        <taxon>Kineosporiales</taxon>
        <taxon>Kineosporiaceae</taxon>
        <taxon>Kineosporia</taxon>
    </lineage>
</organism>